<feature type="compositionally biased region" description="Pro residues" evidence="4">
    <location>
        <begin position="782"/>
        <end position="794"/>
    </location>
</feature>
<name>A0ABQ8YZL4_9EUKA</name>
<dbReference type="InterPro" id="IPR014756">
    <property type="entry name" value="Ig_E-set"/>
</dbReference>
<evidence type="ECO:0000313" key="7">
    <source>
        <dbReference type="EMBL" id="KAJ6250066.1"/>
    </source>
</evidence>
<proteinExistence type="predicted"/>
<evidence type="ECO:0000259" key="5">
    <source>
        <dbReference type="PROSITE" id="PS50119"/>
    </source>
</evidence>
<feature type="repeat" description="Filamin" evidence="2">
    <location>
        <begin position="530"/>
        <end position="559"/>
    </location>
</feature>
<gene>
    <name evidence="7" type="ORF">M0813_16412</name>
</gene>
<dbReference type="InterPro" id="IPR013783">
    <property type="entry name" value="Ig-like_fold"/>
</dbReference>
<feature type="domain" description="B box-type" evidence="5">
    <location>
        <begin position="72"/>
        <end position="112"/>
    </location>
</feature>
<dbReference type="Gene3D" id="3.30.160.60">
    <property type="entry name" value="Classic Zinc Finger"/>
    <property type="match status" value="2"/>
</dbReference>
<feature type="compositionally biased region" description="Polar residues" evidence="4">
    <location>
        <begin position="813"/>
        <end position="829"/>
    </location>
</feature>
<keyword evidence="8" id="KW-1185">Reference proteome</keyword>
<evidence type="ECO:0000256" key="2">
    <source>
        <dbReference type="PROSITE-ProRule" id="PRU00087"/>
    </source>
</evidence>
<keyword evidence="1" id="KW-0479">Metal-binding</keyword>
<feature type="domain" description="B box-type" evidence="5">
    <location>
        <begin position="17"/>
        <end position="61"/>
    </location>
</feature>
<dbReference type="PROSITE" id="PS50119">
    <property type="entry name" value="ZF_BBOX"/>
    <property type="match status" value="3"/>
</dbReference>
<protein>
    <submittedName>
        <fullName evidence="7">Tripartite motif-containing protein</fullName>
    </submittedName>
</protein>
<evidence type="ECO:0000256" key="3">
    <source>
        <dbReference type="SAM" id="Coils"/>
    </source>
</evidence>
<evidence type="ECO:0000256" key="4">
    <source>
        <dbReference type="SAM" id="MobiDB-lite"/>
    </source>
</evidence>
<sequence length="856" mass="100622">MTSYFPIQQKEEQEEEEEIIWCDNCHEDNRIVTAKVYCHDCEKNLCENCDMIHQFPGYKSHIRDTKPNLDLNSTGKCPIHQYNKLSRWCKNCQKLICSECVFEHTNHETISFDQPMNFYEELIKEQKKCTRNHFERINERFEKLNKSEKEINLKKENFLTEISNFYLNQKNLLDLLEQNEIKLIKDFFEQISKITNKEKQTINNSKSSTQKLLNEFNKLESNINQSNSFGFFKLFSQMQLPKTKEKSKTEFPRLCNEHKNQAFKYFCLDHKQLLCVDCRTLNHRNCNQVVNLKEGYEKIQNELQELIKVINSINKKKQKFVQKIQNEKFKSLKEKQINMGLVKKNYQKINELTQYKFKKMNEEISIEQNEKFFKLNKQSMKIQKEFDNFNESEMIIKEIEICKKYNNYQQILINFFKLKKLLSILNKNKKLICNSKFIKINIISNDLKKNLKNWKLKLPFDHNKTQINLPNEIMLENKLKFSILLKNQFNETVNAQKFNPKVEILKSNSNEMITEITKFPEKINRELIGEYLFQEVGEYQINISINDQLLPKSPFKLKVIDPLFLEESEILQKENNPKFNLILKKWVKEAGCNSYLKRRFNSRTDGWRTQTFHEKCDNKGKSILLIKVKNNSLFGGFAAIDWDSTTYGYKQSIGNKSFLFSLISLDPNFKKPLKLHIYQSKQYEIYCHSDYAPIFGGGSCDLQLGDDKKNMKEYNYSDLGTTYQVPFGYLKQSRYEAPVVVFGGEGHQHLANVLHHLLKGPRPELKHPLWVRPLISTPTPLLPYPSPPPSPSPSPSSFDSPSHFHSSSPSHPNKTSFSHKPSLSLSTSPNPHPFSVSFTFTSRLFTFPEKVGDSGN</sequence>
<dbReference type="Proteomes" id="UP001150062">
    <property type="component" value="Unassembled WGS sequence"/>
</dbReference>
<dbReference type="SMART" id="SM00336">
    <property type="entry name" value="BBOX"/>
    <property type="match status" value="3"/>
</dbReference>
<evidence type="ECO:0000313" key="8">
    <source>
        <dbReference type="Proteomes" id="UP001150062"/>
    </source>
</evidence>
<dbReference type="Pfam" id="PF07534">
    <property type="entry name" value="TLD"/>
    <property type="match status" value="1"/>
</dbReference>
<dbReference type="Pfam" id="PF00643">
    <property type="entry name" value="zf-B_box"/>
    <property type="match status" value="2"/>
</dbReference>
<dbReference type="CDD" id="cd19756">
    <property type="entry name" value="Bbox2"/>
    <property type="match status" value="2"/>
</dbReference>
<dbReference type="SUPFAM" id="SSF81296">
    <property type="entry name" value="E set domains"/>
    <property type="match status" value="1"/>
</dbReference>
<keyword evidence="1" id="KW-0862">Zinc</keyword>
<organism evidence="7 8">
    <name type="scientific">Anaeramoeba flamelloides</name>
    <dbReference type="NCBI Taxonomy" id="1746091"/>
    <lineage>
        <taxon>Eukaryota</taxon>
        <taxon>Metamonada</taxon>
        <taxon>Anaeramoebidae</taxon>
        <taxon>Anaeramoeba</taxon>
    </lineage>
</organism>
<dbReference type="PANTHER" id="PTHR25462:SF296">
    <property type="entry name" value="MEIOTIC P26, ISOFORM F"/>
    <property type="match status" value="1"/>
</dbReference>
<dbReference type="InterPro" id="IPR006571">
    <property type="entry name" value="TLDc_dom"/>
</dbReference>
<keyword evidence="1" id="KW-0863">Zinc-finger</keyword>
<comment type="caution">
    <text evidence="7">The sequence shown here is derived from an EMBL/GenBank/DDBJ whole genome shotgun (WGS) entry which is preliminary data.</text>
</comment>
<reference evidence="7" key="1">
    <citation type="submission" date="2022-08" db="EMBL/GenBank/DDBJ databases">
        <title>Novel sulfate-reducing endosymbionts in the free-living metamonad Anaeramoeba.</title>
        <authorList>
            <person name="Jerlstrom-Hultqvist J."/>
            <person name="Cepicka I."/>
            <person name="Gallot-Lavallee L."/>
            <person name="Salas-Leiva D."/>
            <person name="Curtis B.A."/>
            <person name="Zahonova K."/>
            <person name="Pipaliya S."/>
            <person name="Dacks J."/>
            <person name="Roger A.J."/>
        </authorList>
    </citation>
    <scope>NUCLEOTIDE SEQUENCE</scope>
    <source>
        <strain evidence="7">Schooner1</strain>
    </source>
</reference>
<dbReference type="EMBL" id="JAOAOG010000086">
    <property type="protein sequence ID" value="KAJ6250066.1"/>
    <property type="molecule type" value="Genomic_DNA"/>
</dbReference>
<dbReference type="PROSITE" id="PS51886">
    <property type="entry name" value="TLDC"/>
    <property type="match status" value="1"/>
</dbReference>
<feature type="coiled-coil region" evidence="3">
    <location>
        <begin position="289"/>
        <end position="316"/>
    </location>
</feature>
<evidence type="ECO:0000259" key="6">
    <source>
        <dbReference type="PROSITE" id="PS51886"/>
    </source>
</evidence>
<feature type="compositionally biased region" description="Low complexity" evidence="4">
    <location>
        <begin position="795"/>
        <end position="812"/>
    </location>
</feature>
<dbReference type="InterPro" id="IPR047153">
    <property type="entry name" value="TRIM45/56/19-like"/>
</dbReference>
<keyword evidence="3" id="KW-0175">Coiled coil</keyword>
<dbReference type="PANTHER" id="PTHR25462">
    <property type="entry name" value="BONUS, ISOFORM C-RELATED"/>
    <property type="match status" value="1"/>
</dbReference>
<dbReference type="PROSITE" id="PS50194">
    <property type="entry name" value="FILAMIN_REPEAT"/>
    <property type="match status" value="1"/>
</dbReference>
<feature type="region of interest" description="Disordered" evidence="4">
    <location>
        <begin position="782"/>
        <end position="829"/>
    </location>
</feature>
<dbReference type="Gene3D" id="2.60.40.10">
    <property type="entry name" value="Immunoglobulins"/>
    <property type="match status" value="1"/>
</dbReference>
<accession>A0ABQ8YZL4</accession>
<dbReference type="InterPro" id="IPR017868">
    <property type="entry name" value="Filamin/ABP280_repeat-like"/>
</dbReference>
<dbReference type="InterPro" id="IPR000315">
    <property type="entry name" value="Znf_B-box"/>
</dbReference>
<feature type="domain" description="B box-type" evidence="5">
    <location>
        <begin position="250"/>
        <end position="292"/>
    </location>
</feature>
<dbReference type="SUPFAM" id="SSF57845">
    <property type="entry name" value="B-box zinc-binding domain"/>
    <property type="match status" value="2"/>
</dbReference>
<feature type="domain" description="TLDc" evidence="6">
    <location>
        <begin position="569"/>
        <end position="720"/>
    </location>
</feature>
<evidence type="ECO:0000256" key="1">
    <source>
        <dbReference type="PROSITE-ProRule" id="PRU00024"/>
    </source>
</evidence>